<keyword evidence="1" id="KW-0805">Transcription regulation</keyword>
<evidence type="ECO:0000313" key="5">
    <source>
        <dbReference type="EMBL" id="TCK00925.1"/>
    </source>
</evidence>
<dbReference type="PRINTS" id="PR00032">
    <property type="entry name" value="HTHARAC"/>
</dbReference>
<gene>
    <name evidence="5" type="ORF">DFR71_1940</name>
</gene>
<sequence length="321" mass="35762">MAIVFRSDAVPIEDREDATRSAFLEQTWPMSFGLADMTASDSVLEVWRYGSARVLRATFTGLRTSRQNRHIRAAESGMMALMVQDRGTGRHVSAGAQRVVGIDRMALVDLDVAHDVDWDGHGRSITFYFPRAELGLSRAVLDGATSSLAASPLHDLVRTQIRGLAAEGEQSIMSTVAESVGVATVDIVRTLLASTYDARYGRGATTEMLLPRVRAYVRSHLSDPALSADMIAREHGISTRQLVRVCAESELVLEQWIITQRLDGTRAELARPELRQVPISAVARRWGFTNSSYFSRKFRQMYGVTPRTWRQLCAETMNRSR</sequence>
<dbReference type="PROSITE" id="PS00041">
    <property type="entry name" value="HTH_ARAC_FAMILY_1"/>
    <property type="match status" value="1"/>
</dbReference>
<dbReference type="Gene3D" id="1.10.10.60">
    <property type="entry name" value="Homeodomain-like"/>
    <property type="match status" value="1"/>
</dbReference>
<reference evidence="5 6" key="1">
    <citation type="submission" date="2019-03" db="EMBL/GenBank/DDBJ databases">
        <title>Genomic Encyclopedia of Type Strains, Phase IV (KMG-IV): sequencing the most valuable type-strain genomes for metagenomic binning, comparative biology and taxonomic classification.</title>
        <authorList>
            <person name="Goeker M."/>
        </authorList>
    </citation>
    <scope>NUCLEOTIDE SEQUENCE [LARGE SCALE GENOMIC DNA]</scope>
    <source>
        <strain evidence="5 6">DSM 44684</strain>
    </source>
</reference>
<evidence type="ECO:0000256" key="3">
    <source>
        <dbReference type="ARBA" id="ARBA00023163"/>
    </source>
</evidence>
<dbReference type="OrthoDB" id="9799345at2"/>
<dbReference type="STRING" id="1210063.GCA_001612665_04905"/>
<dbReference type="InterPro" id="IPR035418">
    <property type="entry name" value="AraC-bd_2"/>
</dbReference>
<dbReference type="PROSITE" id="PS01124">
    <property type="entry name" value="HTH_ARAC_FAMILY_2"/>
    <property type="match status" value="1"/>
</dbReference>
<dbReference type="GO" id="GO:0003700">
    <property type="term" value="F:DNA-binding transcription factor activity"/>
    <property type="evidence" value="ECO:0007669"/>
    <property type="project" value="InterPro"/>
</dbReference>
<evidence type="ECO:0000313" key="6">
    <source>
        <dbReference type="Proteomes" id="UP000294856"/>
    </source>
</evidence>
<dbReference type="Pfam" id="PF12833">
    <property type="entry name" value="HTH_18"/>
    <property type="match status" value="1"/>
</dbReference>
<dbReference type="EMBL" id="SMFR01000001">
    <property type="protein sequence ID" value="TCK00925.1"/>
    <property type="molecule type" value="Genomic_DNA"/>
</dbReference>
<dbReference type="InterPro" id="IPR018060">
    <property type="entry name" value="HTH_AraC"/>
</dbReference>
<keyword evidence="6" id="KW-1185">Reference proteome</keyword>
<dbReference type="Pfam" id="PF14525">
    <property type="entry name" value="AraC_binding_2"/>
    <property type="match status" value="1"/>
</dbReference>
<accession>A0A4R1G3K7</accession>
<evidence type="ECO:0000256" key="1">
    <source>
        <dbReference type="ARBA" id="ARBA00023015"/>
    </source>
</evidence>
<keyword evidence="3" id="KW-0804">Transcription</keyword>
<dbReference type="RefSeq" id="WP_067455747.1">
    <property type="nucleotide sequence ID" value="NZ_SMFR01000001.1"/>
</dbReference>
<keyword evidence="2 5" id="KW-0238">DNA-binding</keyword>
<evidence type="ECO:0000259" key="4">
    <source>
        <dbReference type="PROSITE" id="PS01124"/>
    </source>
</evidence>
<dbReference type="GO" id="GO:0043565">
    <property type="term" value="F:sequence-specific DNA binding"/>
    <property type="evidence" value="ECO:0007669"/>
    <property type="project" value="InterPro"/>
</dbReference>
<dbReference type="Proteomes" id="UP000294856">
    <property type="component" value="Unassembled WGS sequence"/>
</dbReference>
<dbReference type="InterPro" id="IPR050204">
    <property type="entry name" value="AraC_XylS_family_regulators"/>
</dbReference>
<comment type="caution">
    <text evidence="5">The sequence shown here is derived from an EMBL/GenBank/DDBJ whole genome shotgun (WGS) entry which is preliminary data.</text>
</comment>
<dbReference type="PANTHER" id="PTHR46796:SF6">
    <property type="entry name" value="ARAC SUBFAMILY"/>
    <property type="match status" value="1"/>
</dbReference>
<organism evidence="5 6">
    <name type="scientific">Nocardia alba</name>
    <dbReference type="NCBI Taxonomy" id="225051"/>
    <lineage>
        <taxon>Bacteria</taxon>
        <taxon>Bacillati</taxon>
        <taxon>Actinomycetota</taxon>
        <taxon>Actinomycetes</taxon>
        <taxon>Mycobacteriales</taxon>
        <taxon>Nocardiaceae</taxon>
        <taxon>Nocardia</taxon>
    </lineage>
</organism>
<dbReference type="InterPro" id="IPR009057">
    <property type="entry name" value="Homeodomain-like_sf"/>
</dbReference>
<dbReference type="InterPro" id="IPR018062">
    <property type="entry name" value="HTH_AraC-typ_CS"/>
</dbReference>
<dbReference type="InterPro" id="IPR020449">
    <property type="entry name" value="Tscrpt_reg_AraC-type_HTH"/>
</dbReference>
<evidence type="ECO:0000256" key="2">
    <source>
        <dbReference type="ARBA" id="ARBA00023125"/>
    </source>
</evidence>
<name>A0A4R1G3K7_9NOCA</name>
<feature type="domain" description="HTH araC/xylS-type" evidence="4">
    <location>
        <begin position="211"/>
        <end position="312"/>
    </location>
</feature>
<dbReference type="AlphaFoldDB" id="A0A4R1G3K7"/>
<dbReference type="SMART" id="SM00342">
    <property type="entry name" value="HTH_ARAC"/>
    <property type="match status" value="1"/>
</dbReference>
<dbReference type="PANTHER" id="PTHR46796">
    <property type="entry name" value="HTH-TYPE TRANSCRIPTIONAL ACTIVATOR RHAS-RELATED"/>
    <property type="match status" value="1"/>
</dbReference>
<protein>
    <submittedName>
        <fullName evidence="5">AraC-like DNA-binding protein</fullName>
    </submittedName>
</protein>
<proteinExistence type="predicted"/>
<dbReference type="SUPFAM" id="SSF46689">
    <property type="entry name" value="Homeodomain-like"/>
    <property type="match status" value="1"/>
</dbReference>